<evidence type="ECO:0000313" key="1">
    <source>
        <dbReference type="EMBL" id="REF28680.1"/>
    </source>
</evidence>
<proteinExistence type="predicted"/>
<sequence>MVNVGNDCYMDLRNGKIYGIYDDPKPIDGVSPWLGCSDPVAERVTVISTSPDERTVRTFKVKYSDGDYATFDISPIYKNIPNYARGYINSLIKQDAKIKLTSRLCGSGGFPTFVAAER</sequence>
<gene>
    <name evidence="1" type="ORF">BDD26_3630</name>
</gene>
<dbReference type="EMBL" id="QTUB01000001">
    <property type="protein sequence ID" value="REF28680.1"/>
    <property type="molecule type" value="Genomic_DNA"/>
</dbReference>
<reference evidence="1 2" key="1">
    <citation type="submission" date="2018-08" db="EMBL/GenBank/DDBJ databases">
        <title>Genomic Encyclopedia of Archaeal and Bacterial Type Strains, Phase II (KMG-II): from individual species to whole genera.</title>
        <authorList>
            <person name="Goeker M."/>
        </authorList>
    </citation>
    <scope>NUCLEOTIDE SEQUENCE [LARGE SCALE GENOMIC DNA]</scope>
    <source>
        <strain evidence="1 2">DSM 17905</strain>
    </source>
</reference>
<organism evidence="1 2">
    <name type="scientific">Xenorhabdus cabanillasii</name>
    <dbReference type="NCBI Taxonomy" id="351673"/>
    <lineage>
        <taxon>Bacteria</taxon>
        <taxon>Pseudomonadati</taxon>
        <taxon>Pseudomonadota</taxon>
        <taxon>Gammaproteobacteria</taxon>
        <taxon>Enterobacterales</taxon>
        <taxon>Morganellaceae</taxon>
        <taxon>Xenorhabdus</taxon>
    </lineage>
</organism>
<name>A0A3D9UL53_9GAMM</name>
<dbReference type="AlphaFoldDB" id="A0A3D9UL53"/>
<keyword evidence="2" id="KW-1185">Reference proteome</keyword>
<protein>
    <submittedName>
        <fullName evidence="1">Uncharacterized protein</fullName>
    </submittedName>
</protein>
<evidence type="ECO:0000313" key="2">
    <source>
        <dbReference type="Proteomes" id="UP000256294"/>
    </source>
</evidence>
<dbReference type="Proteomes" id="UP000256294">
    <property type="component" value="Unassembled WGS sequence"/>
</dbReference>
<comment type="caution">
    <text evidence="1">The sequence shown here is derived from an EMBL/GenBank/DDBJ whole genome shotgun (WGS) entry which is preliminary data.</text>
</comment>
<accession>A0A3D9UL53</accession>